<dbReference type="Proteomes" id="UP000037432">
    <property type="component" value="Unassembled WGS sequence"/>
</dbReference>
<accession>A0A0J7ZFE9</accession>
<feature type="compositionally biased region" description="Basic residues" evidence="1">
    <location>
        <begin position="387"/>
        <end position="396"/>
    </location>
</feature>
<proteinExistence type="predicted"/>
<evidence type="ECO:0008006" key="4">
    <source>
        <dbReference type="Google" id="ProtNLM"/>
    </source>
</evidence>
<dbReference type="InterPro" id="IPR008868">
    <property type="entry name" value="TniB"/>
</dbReference>
<organism evidence="2 3">
    <name type="scientific">Streptomyces viridochromogenes</name>
    <dbReference type="NCBI Taxonomy" id="1938"/>
    <lineage>
        <taxon>Bacteria</taxon>
        <taxon>Bacillati</taxon>
        <taxon>Actinomycetota</taxon>
        <taxon>Actinomycetes</taxon>
        <taxon>Kitasatosporales</taxon>
        <taxon>Streptomycetaceae</taxon>
        <taxon>Streptomyces</taxon>
    </lineage>
</organism>
<dbReference type="OrthoDB" id="3865847at2"/>
<dbReference type="Gene3D" id="3.40.50.300">
    <property type="entry name" value="P-loop containing nucleotide triphosphate hydrolases"/>
    <property type="match status" value="1"/>
</dbReference>
<protein>
    <recommendedName>
        <fullName evidence="4">AAA+ ATPase domain-containing protein</fullName>
    </recommendedName>
</protein>
<dbReference type="EMBL" id="LFNT01000015">
    <property type="protein sequence ID" value="KMS74107.1"/>
    <property type="molecule type" value="Genomic_DNA"/>
</dbReference>
<gene>
    <name evidence="2" type="ORF">ACM01_15955</name>
</gene>
<dbReference type="RefSeq" id="WP_048581873.1">
    <property type="nucleotide sequence ID" value="NZ_LFNT01000015.1"/>
</dbReference>
<evidence type="ECO:0000256" key="1">
    <source>
        <dbReference type="SAM" id="MobiDB-lite"/>
    </source>
</evidence>
<comment type="caution">
    <text evidence="2">The sequence shown here is derived from an EMBL/GenBank/DDBJ whole genome shotgun (WGS) entry which is preliminary data.</text>
</comment>
<sequence length="410" mass="44753">MTQAGTGLGLMAPASRDQAAGWDTWRRARHGFAPAPVRTFGQWRAMSARERSAYDLHRMATHANLPLLDTPMSQRVDRLLSARIRTNAFKAKPSTRAGVMISGGGYQGKTETTCEIVAAFEDSWRALHHQVHPDAAPGTRDLWVPVAYVQTPVTAKPKSTCKAILNFYGAPTKNMDLPDLIRQVATSLTDHGTKVLVLDDITRLRMHRADDQDTLDLIRAFMSMHVTLVLIGVDIPASGLLREGRLEAASGQRVLPPSRHATAHGLEATQTERRFDLVELDRFRYDTDQQITAWTTHLAGLESALRLLNAEPGMLTSGCMPEYLFTRTNGVVGLLERLIEDGCTEALTSGAECLTEPLLDTLPLTLGGPGRDAEAGEIPNVPAASARRPRVGRRRNSAFDDHGPAASDTA</sequence>
<dbReference type="PATRIC" id="fig|1938.3.peg.9855"/>
<dbReference type="Pfam" id="PF05621">
    <property type="entry name" value="TniB"/>
    <property type="match status" value="1"/>
</dbReference>
<reference evidence="2 3" key="1">
    <citation type="submission" date="2015-06" db="EMBL/GenBank/DDBJ databases">
        <authorList>
            <person name="Ju K.-S."/>
            <person name="Doroghazi J.R."/>
            <person name="Metcalf W.W."/>
        </authorList>
    </citation>
    <scope>NUCLEOTIDE SEQUENCE [LARGE SCALE GENOMIC DNA]</scope>
    <source>
        <strain evidence="2 3">NRRL 3414</strain>
    </source>
</reference>
<feature type="region of interest" description="Disordered" evidence="1">
    <location>
        <begin position="365"/>
        <end position="410"/>
    </location>
</feature>
<name>A0A0J7ZFE9_STRVR</name>
<dbReference type="InterPro" id="IPR027417">
    <property type="entry name" value="P-loop_NTPase"/>
</dbReference>
<evidence type="ECO:0000313" key="3">
    <source>
        <dbReference type="Proteomes" id="UP000037432"/>
    </source>
</evidence>
<evidence type="ECO:0000313" key="2">
    <source>
        <dbReference type="EMBL" id="KMS74107.1"/>
    </source>
</evidence>
<dbReference type="AlphaFoldDB" id="A0A0J7ZFE9"/>